<dbReference type="OrthoDB" id="8451554at2"/>
<evidence type="ECO:0000313" key="2">
    <source>
        <dbReference type="EMBL" id="AWB20866.1"/>
    </source>
</evidence>
<dbReference type="InterPro" id="IPR012899">
    <property type="entry name" value="LTXXQ"/>
</dbReference>
<accession>A0A2R4WH65</accession>
<reference evidence="2 3" key="1">
    <citation type="submission" date="2018-04" db="EMBL/GenBank/DDBJ databases">
        <title>Methylobacterium sp. PR1016A genome.</title>
        <authorList>
            <person name="Park W."/>
        </authorList>
    </citation>
    <scope>NUCLEOTIDE SEQUENCE [LARGE SCALE GENOMIC DNA]</scope>
    <source>
        <strain evidence="2 3">PR1016A</strain>
    </source>
</reference>
<evidence type="ECO:0000256" key="1">
    <source>
        <dbReference type="SAM" id="SignalP"/>
    </source>
</evidence>
<dbReference type="Proteomes" id="UP000244755">
    <property type="component" value="Chromosome 1"/>
</dbReference>
<sequence>MKESMIGMAVALVLAGVPMASAREVSTTGAIGEHGTLSQTNFKILTDARIGVVKAALQLTPEQQQYWPAIEDAIRARADGRYRRLSGLAERVKQQGDADPLALIRTRAETLGQRSAELRRLADAWQPLYQTLSPDQKTRMRFVVARVIGGLRDAIDNRRQELFDDEDDEG</sequence>
<evidence type="ECO:0008006" key="4">
    <source>
        <dbReference type="Google" id="ProtNLM"/>
    </source>
</evidence>
<name>A0A2R4WH65_9HYPH</name>
<keyword evidence="1" id="KW-0732">Signal</keyword>
<feature type="chain" id="PRO_5015341687" description="LTXXQ motif family protein" evidence="1">
    <location>
        <begin position="23"/>
        <end position="170"/>
    </location>
</feature>
<dbReference type="EMBL" id="CP028843">
    <property type="protein sequence ID" value="AWB20866.1"/>
    <property type="molecule type" value="Genomic_DNA"/>
</dbReference>
<feature type="signal peptide" evidence="1">
    <location>
        <begin position="1"/>
        <end position="22"/>
    </location>
</feature>
<dbReference type="AlphaFoldDB" id="A0A2R4WH65"/>
<keyword evidence="3" id="KW-1185">Reference proteome</keyword>
<dbReference type="GO" id="GO:0042597">
    <property type="term" value="C:periplasmic space"/>
    <property type="evidence" value="ECO:0007669"/>
    <property type="project" value="InterPro"/>
</dbReference>
<dbReference type="Pfam" id="PF07813">
    <property type="entry name" value="LTXXQ"/>
    <property type="match status" value="1"/>
</dbReference>
<dbReference type="RefSeq" id="WP_099952755.1">
    <property type="nucleotide sequence ID" value="NZ_CP028843.1"/>
</dbReference>
<dbReference type="KEGG" id="mee:DA075_08025"/>
<organism evidence="2 3">
    <name type="scientific">Methylobacterium currus</name>
    <dbReference type="NCBI Taxonomy" id="2051553"/>
    <lineage>
        <taxon>Bacteria</taxon>
        <taxon>Pseudomonadati</taxon>
        <taxon>Pseudomonadota</taxon>
        <taxon>Alphaproteobacteria</taxon>
        <taxon>Hyphomicrobiales</taxon>
        <taxon>Methylobacteriaceae</taxon>
        <taxon>Methylobacterium</taxon>
    </lineage>
</organism>
<protein>
    <recommendedName>
        <fullName evidence="4">LTXXQ motif family protein</fullName>
    </recommendedName>
</protein>
<evidence type="ECO:0000313" key="3">
    <source>
        <dbReference type="Proteomes" id="UP000244755"/>
    </source>
</evidence>
<gene>
    <name evidence="2" type="ORF">DA075_08025</name>
</gene>
<proteinExistence type="predicted"/>